<dbReference type="InterPro" id="IPR042102">
    <property type="entry name" value="RNA_pol_Rpb1_3_sf"/>
</dbReference>
<dbReference type="OrthoDB" id="270392at2759"/>
<dbReference type="InterPro" id="IPR000722">
    <property type="entry name" value="RNA_pol_asu"/>
</dbReference>
<organism evidence="17 18">
    <name type="scientific">Meloidogyne graminicola</name>
    <dbReference type="NCBI Taxonomy" id="189291"/>
    <lineage>
        <taxon>Eukaryota</taxon>
        <taxon>Metazoa</taxon>
        <taxon>Ecdysozoa</taxon>
        <taxon>Nematoda</taxon>
        <taxon>Chromadorea</taxon>
        <taxon>Rhabditida</taxon>
        <taxon>Tylenchina</taxon>
        <taxon>Tylenchomorpha</taxon>
        <taxon>Tylenchoidea</taxon>
        <taxon>Meloidogynidae</taxon>
        <taxon>Meloidogyninae</taxon>
        <taxon>Meloidogyne</taxon>
    </lineage>
</organism>
<dbReference type="InterPro" id="IPR035697">
    <property type="entry name" value="RNAP_III_RPC1_N"/>
</dbReference>
<dbReference type="EMBL" id="JABEBT010000054">
    <property type="protein sequence ID" value="KAF7634612.1"/>
    <property type="molecule type" value="Genomic_DNA"/>
</dbReference>
<dbReference type="GO" id="GO:0003899">
    <property type="term" value="F:DNA-directed RNA polymerase activity"/>
    <property type="evidence" value="ECO:0007669"/>
    <property type="project" value="UniProtKB-EC"/>
</dbReference>
<dbReference type="Proteomes" id="UP000605970">
    <property type="component" value="Unassembled WGS sequence"/>
</dbReference>
<dbReference type="Pfam" id="PF04983">
    <property type="entry name" value="RNA_pol_Rpb1_3"/>
    <property type="match status" value="1"/>
</dbReference>
<evidence type="ECO:0000256" key="8">
    <source>
        <dbReference type="ARBA" id="ARBA00022833"/>
    </source>
</evidence>
<dbReference type="CDD" id="cd02583">
    <property type="entry name" value="RNAP_III_RPC1_N"/>
    <property type="match status" value="1"/>
</dbReference>
<evidence type="ECO:0000256" key="1">
    <source>
        <dbReference type="ARBA" id="ARBA00004123"/>
    </source>
</evidence>
<dbReference type="Pfam" id="PF06218">
    <property type="entry name" value="NPR2"/>
    <property type="match status" value="3"/>
</dbReference>
<dbReference type="Gene3D" id="1.10.150.390">
    <property type="match status" value="1"/>
</dbReference>
<evidence type="ECO:0000256" key="4">
    <source>
        <dbReference type="ARBA" id="ARBA00022478"/>
    </source>
</evidence>
<evidence type="ECO:0000256" key="12">
    <source>
        <dbReference type="ARBA" id="ARBA00048552"/>
    </source>
</evidence>
<accession>A0A8S9ZN18</accession>
<feature type="transmembrane region" description="Helical" evidence="15">
    <location>
        <begin position="1482"/>
        <end position="1502"/>
    </location>
</feature>
<keyword evidence="15" id="KW-1133">Transmembrane helix</keyword>
<comment type="subunit">
    <text evidence="3">Component of the RNA polymerase III (Pol III) complex consisting of 17 subunits.</text>
</comment>
<dbReference type="Pfam" id="PF00623">
    <property type="entry name" value="RNA_pol_Rpb1_2"/>
    <property type="match status" value="1"/>
</dbReference>
<dbReference type="Gene3D" id="6.20.50.80">
    <property type="match status" value="1"/>
</dbReference>
<dbReference type="GO" id="GO:0003677">
    <property type="term" value="F:DNA binding"/>
    <property type="evidence" value="ECO:0007669"/>
    <property type="project" value="InterPro"/>
</dbReference>
<comment type="function">
    <text evidence="13">DNA-dependent RNA polymerase catalyzes the transcription of DNA into RNA using the four ribonucleoside triphosphates as substrates.</text>
</comment>
<comment type="caution">
    <text evidence="17">The sequence shown here is derived from an EMBL/GenBank/DDBJ whole genome shotgun (WGS) entry which is preliminary data.</text>
</comment>
<evidence type="ECO:0000313" key="17">
    <source>
        <dbReference type="EMBL" id="KAF7634612.1"/>
    </source>
</evidence>
<comment type="similarity">
    <text evidence="2 13">Belongs to the RNA polymerase beta' chain family.</text>
</comment>
<dbReference type="InterPro" id="IPR007081">
    <property type="entry name" value="RNA_pol_Rpb1_5"/>
</dbReference>
<evidence type="ECO:0000256" key="2">
    <source>
        <dbReference type="ARBA" id="ARBA00006460"/>
    </source>
</evidence>
<protein>
    <recommendedName>
        <fullName evidence="13">DNA-directed RNA polymerase subunit</fullName>
        <ecNumber evidence="13">2.7.7.6</ecNumber>
    </recommendedName>
</protein>
<evidence type="ECO:0000256" key="11">
    <source>
        <dbReference type="ARBA" id="ARBA00023242"/>
    </source>
</evidence>
<dbReference type="InterPro" id="IPR007066">
    <property type="entry name" value="RNA_pol_Rpb1_3"/>
</dbReference>
<dbReference type="FunFam" id="2.40.40.20:FF:000019">
    <property type="entry name" value="DNA-directed RNA polymerase II subunit RPB1"/>
    <property type="match status" value="1"/>
</dbReference>
<dbReference type="Gene3D" id="1.10.132.30">
    <property type="match status" value="1"/>
</dbReference>
<evidence type="ECO:0000313" key="18">
    <source>
        <dbReference type="Proteomes" id="UP000605970"/>
    </source>
</evidence>
<dbReference type="SMART" id="SM00663">
    <property type="entry name" value="RPOLA_N"/>
    <property type="match status" value="1"/>
</dbReference>
<keyword evidence="4 13" id="KW-0240">DNA-directed RNA polymerase</keyword>
<dbReference type="InterPro" id="IPR015700">
    <property type="entry name" value="RPC1"/>
</dbReference>
<evidence type="ECO:0000256" key="10">
    <source>
        <dbReference type="ARBA" id="ARBA00023163"/>
    </source>
</evidence>
<dbReference type="InterPro" id="IPR044893">
    <property type="entry name" value="RNA_pol_Rpb1_clamp_domain"/>
</dbReference>
<feature type="transmembrane region" description="Helical" evidence="15">
    <location>
        <begin position="1508"/>
        <end position="1529"/>
    </location>
</feature>
<keyword evidence="18" id="KW-1185">Reference proteome</keyword>
<keyword evidence="9" id="KW-0460">Magnesium</keyword>
<gene>
    <name evidence="17" type="ORF">Mgra_00005949</name>
</gene>
<feature type="transmembrane region" description="Helical" evidence="15">
    <location>
        <begin position="1550"/>
        <end position="1572"/>
    </location>
</feature>
<feature type="domain" description="RNA polymerase N-terminal" evidence="16">
    <location>
        <begin position="240"/>
        <end position="545"/>
    </location>
</feature>
<evidence type="ECO:0000256" key="3">
    <source>
        <dbReference type="ARBA" id="ARBA00011206"/>
    </source>
</evidence>
<keyword evidence="6 13" id="KW-0548">Nucleotidyltransferase</keyword>
<dbReference type="CDD" id="cd02736">
    <property type="entry name" value="RNAP_III_Rpc1_C"/>
    <property type="match status" value="1"/>
</dbReference>
<keyword evidence="5 13" id="KW-0808">Transferase</keyword>
<keyword evidence="10 13" id="KW-0804">Transcription</keyword>
<feature type="compositionally biased region" description="Polar residues" evidence="14">
    <location>
        <begin position="1433"/>
        <end position="1443"/>
    </location>
</feature>
<feature type="transmembrane region" description="Helical" evidence="15">
    <location>
        <begin position="1374"/>
        <end position="1397"/>
    </location>
</feature>
<evidence type="ECO:0000256" key="5">
    <source>
        <dbReference type="ARBA" id="ARBA00022679"/>
    </source>
</evidence>
<keyword evidence="15" id="KW-0472">Membrane</keyword>
<evidence type="ECO:0000256" key="9">
    <source>
        <dbReference type="ARBA" id="ARBA00022842"/>
    </source>
</evidence>
<dbReference type="Pfam" id="PF05000">
    <property type="entry name" value="RNA_pol_Rpb1_4"/>
    <property type="match status" value="1"/>
</dbReference>
<sequence length="2045" mass="232666">MGKEQFKEADTSRKVIGVKFTAGNTELIRQAAHIQIFNNRLYEDVQGKWLPSQYGPLDARLGTFQKSLSCQTCKKNMSECVGHFGFIDLEYPVFHVGFFRLIIQTLQCICKGCSQTLIQGEQKSTLLRQASNPNLDYLRKKALQKKIVTMSKKLSLCNNCGFVNGVVKKAVGAILKIAHHEPFSAETLTAAEDRNELQQLMSNSKLNLLDPLKVLDIFKRINLKDLPLLMIGADECKHPVHFLNQRIPVPPVCIRPSVVSELKSGSNEDDITMKLTEIMLINDILKKHKQDGAPMKTICETWDHLQVQCALYINSEMSGLPPDMQPKKFLRSFAQRLKGKHGRFRGNLSGKRVDFTARTVISPDPNLKIDQVGVPLQVAMTLTFPEVVCRSNIERLRKVVKNGDSIHPGANHIIDSKTGNKRFLRYGNRAEISKNLQIGDTVERHLADGDVVLFNRQPSLHKISIMSHRVKVMPYRTFRFNECACTPYNADFDGDEMNLHLPQTYEAKAESSLLMGVKHNLVSPRAGQPLIAAIQDFITAGHLLTKKDTFLTHSEVQRIAATLLDITEVQQRKIRLPPPVILRPVKLWTGKQLIELIIAPFVDSNVHLNLATKNKIHNPDDGEFTHKDTFVIIRNNQLLCGSLDKTLLGSESKTSIFYTLLRDWGEQHAIDAMWRLARFSAVFLSNRGFSIGIGDVKPNEQLLNEKRLLLETGYKICEQLNRTMRIEKQKIKPDFGLVEELEAKILKELSNIRDQAGKACREFLSKNNTPLTMAQCGSKGSFINIAQMIALVGQQSISGKRPSDGFENRSLPHFEQNDRSPDAKGFVENSFYSGLTPTEFFFHTMGGREGLVDTAVKTAETGYMQRRLVKCLEDLVISYDNTVRTSTNEIVQFVFGDDGLDPSYMEARDGKLLDLSHLLNQVRSTQKELSRTNNPPSVYELDNLNVIRQEIDSSLSGIKNELKDNKNKQLLITNKFADEIFNFICKHFNANKKLLQLPNNCERHRAYMSPTTRSGKICCKICEEFRFRRQAQLRSSGLSLAQIHQFLTLCQKKVRRAIVEPGTAVGAIAATSIGEPSTQMTLKTFHFAGVASMNITQGVPRIKEIINAVRSISTPIITVALANDKDEKLAKRVKARIERTTLGEVSEYVEQIFLPDDMFVLVKLNTRRIRELQLEVTLDSIIQSICSARLPIPAIKSSQVRTVGKSILLVRPIDTGKCSMAMYMHYLKYFLPTVQIKGIIGVNRCVINADDKKGDSFELFVEGSNFKEVLALNEINGIKTRFNNAIVIAEVLGIEAARGSIISEILNTMSEHGIELDRRHVMLLADLMTYRGEVLGITRNGLVKMKESVLLLASFERTIDHLYEAAFFGQKDKIVGVSECIIMGVPIGIGTGIFKLLQKQTSQSQDKIENEQQQKQDNKGKIKLLSPKREVPASSSSTQNLEVSSGRRRLPLKEAKIEIESGEEQSVEHFMRSTRIGRLTRGFFYTTFVFYFLAFFFGAQLFSFETFLFAFLLSTTTFLPLNISCSESIEKSPNNFSIIFYTYCFRKWQHWPICSIFGLFIFSIIGALTAYFRLFTYPFIKNNKNKMFPIVVPKPRRPSEIDDQQQQQIPSDTISKSLLPTEITSTTVERYFQAPEPPKLRAIIFAEFDNDIGRVLRFQIPCQIFDKQRFESISSAIIPSEEMRGRMINVNMFENKIIGFPMGIKDKKYPREVLIFNLCFVVSKQVEYDWVYEPLVQKCAEYLIELEKERLFISEEKLRLPILMREIFLGLNNKGECFYTITEKTTIYLKLFSNSRGLEPPLVTPFSVPIFTRIPPPISQEQIERMDVLSQKICPQIDGIRCVKDIACIVRIDNDLVARCIRNLCFYGFIKLLPMFLYFNCYIPTKKIKHFIESPVIVERCQRFTIIDSNLPIAKTFDIFRLYLGLKHGLTLHSWFLNLNPRKLNIDERKLIQFGVHHGFIRKLNIYPIAVYEDGTKISSLCTGEYSLDDLALRYVCSPVELHRRLALNGNFQFIYLIEGIDGNLNKNNKIMVILPMILYASNII</sequence>
<dbReference type="Pfam" id="PF04998">
    <property type="entry name" value="RNA_pol_Rpb1_5"/>
    <property type="match status" value="1"/>
</dbReference>
<dbReference type="InterPro" id="IPR006592">
    <property type="entry name" value="RNA_pol_N"/>
</dbReference>
<evidence type="ECO:0000256" key="7">
    <source>
        <dbReference type="ARBA" id="ARBA00022723"/>
    </source>
</evidence>
<reference evidence="17" key="1">
    <citation type="journal article" date="2020" name="Ecol. Evol.">
        <title>Genome structure and content of the rice root-knot nematode (Meloidogyne graminicola).</title>
        <authorList>
            <person name="Phan N.T."/>
            <person name="Danchin E.G.J."/>
            <person name="Klopp C."/>
            <person name="Perfus-Barbeoch L."/>
            <person name="Kozlowski D.K."/>
            <person name="Koutsovoulos G.D."/>
            <person name="Lopez-Roques C."/>
            <person name="Bouchez O."/>
            <person name="Zahm M."/>
            <person name="Besnard G."/>
            <person name="Bellafiore S."/>
        </authorList>
    </citation>
    <scope>NUCLEOTIDE SEQUENCE</scope>
    <source>
        <strain evidence="17">VN-18</strain>
    </source>
</reference>
<dbReference type="InterPro" id="IPR009348">
    <property type="entry name" value="NPR2-like"/>
</dbReference>
<evidence type="ECO:0000256" key="14">
    <source>
        <dbReference type="SAM" id="MobiDB-lite"/>
    </source>
</evidence>
<dbReference type="GO" id="GO:0031981">
    <property type="term" value="C:nuclear lumen"/>
    <property type="evidence" value="ECO:0007669"/>
    <property type="project" value="UniProtKB-ARBA"/>
</dbReference>
<keyword evidence="15" id="KW-0812">Transmembrane</keyword>
<dbReference type="Pfam" id="PF04997">
    <property type="entry name" value="RNA_pol_Rpb1_1"/>
    <property type="match status" value="1"/>
</dbReference>
<keyword evidence="11" id="KW-0539">Nucleus</keyword>
<name>A0A8S9ZN18_9BILA</name>
<dbReference type="PANTHER" id="PTHR48446">
    <property type="entry name" value="DNA-DIRECTED RNA POLYMERASE SUBUNIT BETA' N-TERMINAL SECTION"/>
    <property type="match status" value="1"/>
</dbReference>
<dbReference type="Gene3D" id="4.10.860.120">
    <property type="entry name" value="RNA polymerase II, clamp domain"/>
    <property type="match status" value="1"/>
</dbReference>
<dbReference type="Gene3D" id="2.40.40.20">
    <property type="match status" value="1"/>
</dbReference>
<comment type="subcellular location">
    <subcellularLocation>
        <location evidence="1">Nucleus</location>
    </subcellularLocation>
</comment>
<dbReference type="InterPro" id="IPR035698">
    <property type="entry name" value="RNAP_III_Rpc1_C"/>
</dbReference>
<dbReference type="Gene3D" id="3.30.1490.180">
    <property type="entry name" value="RNA polymerase ii"/>
    <property type="match status" value="1"/>
</dbReference>
<dbReference type="GO" id="GO:0006351">
    <property type="term" value="P:DNA-templated transcription"/>
    <property type="evidence" value="ECO:0007669"/>
    <property type="project" value="InterPro"/>
</dbReference>
<evidence type="ECO:0000256" key="15">
    <source>
        <dbReference type="SAM" id="Phobius"/>
    </source>
</evidence>
<dbReference type="Gene3D" id="1.10.274.100">
    <property type="entry name" value="RNA polymerase Rpb1, domain 3"/>
    <property type="match status" value="1"/>
</dbReference>
<dbReference type="Gene3D" id="6.10.250.2940">
    <property type="match status" value="1"/>
</dbReference>
<keyword evidence="8" id="KW-0862">Zinc</keyword>
<dbReference type="SUPFAM" id="SSF64484">
    <property type="entry name" value="beta and beta-prime subunits of DNA dependent RNA-polymerase"/>
    <property type="match status" value="1"/>
</dbReference>
<keyword evidence="7" id="KW-0479">Metal-binding</keyword>
<dbReference type="InterPro" id="IPR038120">
    <property type="entry name" value="Rpb1_funnel_sf"/>
</dbReference>
<dbReference type="FunFam" id="3.30.1490.180:FF:000002">
    <property type="entry name" value="DNA-directed RNA polymerase subunit"/>
    <property type="match status" value="1"/>
</dbReference>
<evidence type="ECO:0000259" key="16">
    <source>
        <dbReference type="SMART" id="SM00663"/>
    </source>
</evidence>
<feature type="region of interest" description="Disordered" evidence="14">
    <location>
        <begin position="1427"/>
        <end position="1446"/>
    </location>
</feature>
<evidence type="ECO:0000256" key="6">
    <source>
        <dbReference type="ARBA" id="ARBA00022695"/>
    </source>
</evidence>
<dbReference type="InterPro" id="IPR007083">
    <property type="entry name" value="RNA_pol_Rpb1_4"/>
</dbReference>
<dbReference type="NCBIfam" id="NF006336">
    <property type="entry name" value="PRK08566.1"/>
    <property type="match status" value="1"/>
</dbReference>
<dbReference type="InterPro" id="IPR007080">
    <property type="entry name" value="RNA_pol_Rpb1_1"/>
</dbReference>
<proteinExistence type="inferred from homology"/>
<dbReference type="GO" id="GO:0046872">
    <property type="term" value="F:metal ion binding"/>
    <property type="evidence" value="ECO:0007669"/>
    <property type="project" value="UniProtKB-KW"/>
</dbReference>
<dbReference type="PANTHER" id="PTHR48446:SF1">
    <property type="entry name" value="DNA-DIRECTED RNA POLYMERASE SUBUNIT BETA' N-TERMINAL SECTION"/>
    <property type="match status" value="1"/>
</dbReference>
<evidence type="ECO:0000256" key="13">
    <source>
        <dbReference type="RuleBase" id="RU004279"/>
    </source>
</evidence>
<dbReference type="FunFam" id="1.10.150.390:FF:000004">
    <property type="entry name" value="DNA-directed RNA polymerase subunit"/>
    <property type="match status" value="1"/>
</dbReference>
<dbReference type="GO" id="GO:0000428">
    <property type="term" value="C:DNA-directed RNA polymerase complex"/>
    <property type="evidence" value="ECO:0007669"/>
    <property type="project" value="UniProtKB-KW"/>
</dbReference>
<dbReference type="EC" id="2.7.7.6" evidence="13"/>
<comment type="catalytic activity">
    <reaction evidence="12 13">
        <text>RNA(n) + a ribonucleoside 5'-triphosphate = RNA(n+1) + diphosphate</text>
        <dbReference type="Rhea" id="RHEA:21248"/>
        <dbReference type="Rhea" id="RHEA-COMP:14527"/>
        <dbReference type="Rhea" id="RHEA-COMP:17342"/>
        <dbReference type="ChEBI" id="CHEBI:33019"/>
        <dbReference type="ChEBI" id="CHEBI:61557"/>
        <dbReference type="ChEBI" id="CHEBI:140395"/>
        <dbReference type="EC" id="2.7.7.6"/>
    </reaction>
</comment>